<gene>
    <name evidence="1" type="ORF">SAMN04488055_0463</name>
</gene>
<proteinExistence type="predicted"/>
<organism evidence="1 2">
    <name type="scientific">Chitinophaga niabensis</name>
    <dbReference type="NCBI Taxonomy" id="536979"/>
    <lineage>
        <taxon>Bacteria</taxon>
        <taxon>Pseudomonadati</taxon>
        <taxon>Bacteroidota</taxon>
        <taxon>Chitinophagia</taxon>
        <taxon>Chitinophagales</taxon>
        <taxon>Chitinophagaceae</taxon>
        <taxon>Chitinophaga</taxon>
    </lineage>
</organism>
<dbReference type="STRING" id="536979.SAMN04488055_0463"/>
<dbReference type="AlphaFoldDB" id="A0A1N6D8Y7"/>
<accession>A0A1N6D8Y7</accession>
<reference evidence="1 2" key="1">
    <citation type="submission" date="2016-11" db="EMBL/GenBank/DDBJ databases">
        <authorList>
            <person name="Jaros S."/>
            <person name="Januszkiewicz K."/>
            <person name="Wedrychowicz H."/>
        </authorList>
    </citation>
    <scope>NUCLEOTIDE SEQUENCE [LARGE SCALE GENOMIC DNA]</scope>
    <source>
        <strain evidence="1 2">DSM 24787</strain>
    </source>
</reference>
<dbReference type="SUPFAM" id="SSF56399">
    <property type="entry name" value="ADP-ribosylation"/>
    <property type="match status" value="1"/>
</dbReference>
<protein>
    <submittedName>
        <fullName evidence="1">Uncharacterized protein</fullName>
    </submittedName>
</protein>
<evidence type="ECO:0000313" key="1">
    <source>
        <dbReference type="EMBL" id="SIN67153.1"/>
    </source>
</evidence>
<dbReference type="Proteomes" id="UP000185003">
    <property type="component" value="Unassembled WGS sequence"/>
</dbReference>
<dbReference type="EMBL" id="FSRA01000001">
    <property type="protein sequence ID" value="SIN67153.1"/>
    <property type="molecule type" value="Genomic_DNA"/>
</dbReference>
<sequence>MLTSEAKYVYTSDAGLVLGFHGCEESVRDAVVSGNMMLKASENRHDWLGYGFYFWQNNYERALDFATNPPGRKKIEKPAILGAVLSLGSCLDLTDKKHIRSIQSSYENLKKSAISENKNLPFNKNSKDSKDRVLRELDCSVIENLHESMRLLHRPPFDSTRGVFIEGSPIYENAGFHEKTHIQICVRNPNCIKGFFIPREEVQWPEPEKLHFLIPDNTVQETPAYYSAYLTQ</sequence>
<name>A0A1N6D8Y7_9BACT</name>
<dbReference type="RefSeq" id="WP_074237555.1">
    <property type="nucleotide sequence ID" value="NZ_FSRA01000001.1"/>
</dbReference>
<keyword evidence="2" id="KW-1185">Reference proteome</keyword>
<evidence type="ECO:0000313" key="2">
    <source>
        <dbReference type="Proteomes" id="UP000185003"/>
    </source>
</evidence>